<keyword evidence="6" id="KW-0804">Transcription</keyword>
<dbReference type="Proteomes" id="UP001221566">
    <property type="component" value="Unassembled WGS sequence"/>
</dbReference>
<evidence type="ECO:0000313" key="12">
    <source>
        <dbReference type="Proteomes" id="UP000279384"/>
    </source>
</evidence>
<dbReference type="Proteomes" id="UP000279384">
    <property type="component" value="Unassembled WGS sequence"/>
</dbReference>
<protein>
    <recommendedName>
        <fullName evidence="2">Negative regulator of flagellin synthesis</fullName>
    </recommendedName>
    <alternativeName>
        <fullName evidence="8">Anti-sigma-28 factor</fullName>
    </alternativeName>
</protein>
<name>A0A495BD96_VOGIN</name>
<organism evidence="11 12">
    <name type="scientific">Vogesella indigofera</name>
    <name type="common">Pseudomonas indigofera</name>
    <dbReference type="NCBI Taxonomy" id="45465"/>
    <lineage>
        <taxon>Bacteria</taxon>
        <taxon>Pseudomonadati</taxon>
        <taxon>Pseudomonadota</taxon>
        <taxon>Betaproteobacteria</taxon>
        <taxon>Neisseriales</taxon>
        <taxon>Chromobacteriaceae</taxon>
        <taxon>Vogesella</taxon>
    </lineage>
</organism>
<dbReference type="SUPFAM" id="SSF101498">
    <property type="entry name" value="Anti-sigma factor FlgM"/>
    <property type="match status" value="1"/>
</dbReference>
<dbReference type="AlphaFoldDB" id="A0A495BD96"/>
<comment type="caution">
    <text evidence="11">The sequence shown here is derived from an EMBL/GenBank/DDBJ whole genome shotgun (WGS) entry which is preliminary data.</text>
</comment>
<keyword evidence="10" id="KW-0966">Cell projection</keyword>
<evidence type="ECO:0000256" key="7">
    <source>
        <dbReference type="ARBA" id="ARBA00024739"/>
    </source>
</evidence>
<dbReference type="Pfam" id="PF04316">
    <property type="entry name" value="FlgM"/>
    <property type="match status" value="1"/>
</dbReference>
<evidence type="ECO:0000256" key="2">
    <source>
        <dbReference type="ARBA" id="ARBA00017823"/>
    </source>
</evidence>
<evidence type="ECO:0000256" key="5">
    <source>
        <dbReference type="ARBA" id="ARBA00023015"/>
    </source>
</evidence>
<evidence type="ECO:0000313" key="11">
    <source>
        <dbReference type="EMBL" id="RKQ58961.1"/>
    </source>
</evidence>
<keyword evidence="10" id="KW-0282">Flagellum</keyword>
<dbReference type="GO" id="GO:0045892">
    <property type="term" value="P:negative regulation of DNA-templated transcription"/>
    <property type="evidence" value="ECO:0007669"/>
    <property type="project" value="InterPro"/>
</dbReference>
<reference evidence="11 12" key="1">
    <citation type="submission" date="2018-10" db="EMBL/GenBank/DDBJ databases">
        <title>Genomic Encyclopedia of Type Strains, Phase IV (KMG-IV): sequencing the most valuable type-strain genomes for metagenomic binning, comparative biology and taxonomic classification.</title>
        <authorList>
            <person name="Goeker M."/>
        </authorList>
    </citation>
    <scope>NUCLEOTIDE SEQUENCE [LARGE SCALE GENOMIC DNA]</scope>
    <source>
        <strain evidence="11 12">DSM 3303</strain>
    </source>
</reference>
<sequence>MKIDNSGKVAAAYGAPVRAAKKEDVATTASGATSRSESVAISSQGLAKAAQAAEAFDADKVAAIKAAIAAGEFKINPEAIADSLIASTRELLAG</sequence>
<accession>A0A495BD96</accession>
<evidence type="ECO:0000256" key="4">
    <source>
        <dbReference type="ARBA" id="ARBA00022795"/>
    </source>
</evidence>
<dbReference type="GO" id="GO:0044781">
    <property type="term" value="P:bacterial-type flagellum organization"/>
    <property type="evidence" value="ECO:0007669"/>
    <property type="project" value="UniProtKB-KW"/>
</dbReference>
<keyword evidence="4" id="KW-1005">Bacterial flagellum biogenesis</keyword>
<evidence type="ECO:0000256" key="3">
    <source>
        <dbReference type="ARBA" id="ARBA00022491"/>
    </source>
</evidence>
<dbReference type="RefSeq" id="WP_047966822.1">
    <property type="nucleotide sequence ID" value="NZ_JAQQKY010000001.1"/>
</dbReference>
<dbReference type="InterPro" id="IPR007412">
    <property type="entry name" value="FlgM"/>
</dbReference>
<proteinExistence type="inferred from homology"/>
<comment type="function">
    <text evidence="7">Responsible for the coupling of flagellin expression to flagellar assembly by preventing expression of the flagellin genes when a component of the middle class of proteins is defective. It negatively regulates flagellar genes by inhibiting the activity of FliA by directly binding to FliA.</text>
</comment>
<evidence type="ECO:0000313" key="10">
    <source>
        <dbReference type="EMBL" id="MDC7689953.1"/>
    </source>
</evidence>
<keyword evidence="13" id="KW-1185">Reference proteome</keyword>
<keyword evidence="3" id="KW-0678">Repressor</keyword>
<comment type="similarity">
    <text evidence="1">Belongs to the FlgM family.</text>
</comment>
<dbReference type="InterPro" id="IPR035890">
    <property type="entry name" value="Anti-sigma-28_factor_FlgM_sf"/>
</dbReference>
<evidence type="ECO:0000256" key="8">
    <source>
        <dbReference type="ARBA" id="ARBA00030117"/>
    </source>
</evidence>
<dbReference type="InterPro" id="IPR031316">
    <property type="entry name" value="FlgM_C"/>
</dbReference>
<reference evidence="10 13" key="2">
    <citation type="submission" date="2023-01" db="EMBL/GenBank/DDBJ databases">
        <title>Novel species of the genus Vogesella isolated from rivers.</title>
        <authorList>
            <person name="Lu H."/>
        </authorList>
    </citation>
    <scope>NUCLEOTIDE SEQUENCE [LARGE SCALE GENOMIC DNA]</scope>
    <source>
        <strain evidence="10 13">SH7W</strain>
    </source>
</reference>
<keyword evidence="5" id="KW-0805">Transcription regulation</keyword>
<evidence type="ECO:0000256" key="6">
    <source>
        <dbReference type="ARBA" id="ARBA00023163"/>
    </source>
</evidence>
<gene>
    <name evidence="10" type="primary">flgM</name>
    <name evidence="11" type="ORF">C8E02_1937</name>
    <name evidence="10" type="ORF">PQU93_04060</name>
</gene>
<evidence type="ECO:0000256" key="1">
    <source>
        <dbReference type="ARBA" id="ARBA00005322"/>
    </source>
</evidence>
<dbReference type="EMBL" id="JAQQKY010000001">
    <property type="protein sequence ID" value="MDC7689953.1"/>
    <property type="molecule type" value="Genomic_DNA"/>
</dbReference>
<evidence type="ECO:0000259" key="9">
    <source>
        <dbReference type="Pfam" id="PF04316"/>
    </source>
</evidence>
<evidence type="ECO:0000313" key="13">
    <source>
        <dbReference type="Proteomes" id="UP001221566"/>
    </source>
</evidence>
<dbReference type="EMBL" id="RBID01000014">
    <property type="protein sequence ID" value="RKQ58961.1"/>
    <property type="molecule type" value="Genomic_DNA"/>
</dbReference>
<dbReference type="NCBIfam" id="TIGR03824">
    <property type="entry name" value="FlgM_jcvi"/>
    <property type="match status" value="1"/>
</dbReference>
<feature type="domain" description="Anti-sigma-28 factor FlgM C-terminal" evidence="9">
    <location>
        <begin position="38"/>
        <end position="85"/>
    </location>
</feature>
<keyword evidence="10" id="KW-0969">Cilium</keyword>